<sequence length="136" mass="15252">MRLPAKSSRPPTCKQNTLFCRVPRFCPCHTQPNLTHETNRVARTIVAAAAVAVASSSSSRRRRCVVVVRPKCATNYPKSNSISTDHQKHTRTHNPPPPPSILPTNQSTKSMSSDFDDDIDFDPDDLTILLHFFRKL</sequence>
<dbReference type="EMBL" id="HBUE01271989">
    <property type="protein sequence ID" value="CAG6564351.1"/>
    <property type="molecule type" value="Transcribed_RNA"/>
</dbReference>
<feature type="region of interest" description="Disordered" evidence="1">
    <location>
        <begin position="76"/>
        <end position="116"/>
    </location>
</feature>
<dbReference type="EMBL" id="HBUE01073755">
    <property type="protein sequence ID" value="CAG6473884.1"/>
    <property type="molecule type" value="Transcribed_RNA"/>
</dbReference>
<dbReference type="EMBL" id="HBUE01073752">
    <property type="protein sequence ID" value="CAG6473878.1"/>
    <property type="molecule type" value="Transcribed_RNA"/>
</dbReference>
<dbReference type="EMBL" id="HBUE01166673">
    <property type="protein sequence ID" value="CAG6512896.1"/>
    <property type="molecule type" value="Transcribed_RNA"/>
</dbReference>
<dbReference type="EMBL" id="HBUE01166667">
    <property type="protein sequence ID" value="CAG6512880.1"/>
    <property type="molecule type" value="Transcribed_RNA"/>
</dbReference>
<name>A0A8D8BEB1_CULPI</name>
<dbReference type="EMBL" id="HBUE01166664">
    <property type="protein sequence ID" value="CAG6512873.1"/>
    <property type="molecule type" value="Transcribed_RNA"/>
</dbReference>
<feature type="compositionally biased region" description="Polar residues" evidence="1">
    <location>
        <begin position="102"/>
        <end position="113"/>
    </location>
</feature>
<proteinExistence type="predicted"/>
<dbReference type="EMBL" id="HBUE01271992">
    <property type="protein sequence ID" value="CAG6564360.1"/>
    <property type="molecule type" value="Transcribed_RNA"/>
</dbReference>
<dbReference type="AlphaFoldDB" id="A0A8D8BEB1"/>
<organism evidence="2">
    <name type="scientific">Culex pipiens</name>
    <name type="common">House mosquito</name>
    <dbReference type="NCBI Taxonomy" id="7175"/>
    <lineage>
        <taxon>Eukaryota</taxon>
        <taxon>Metazoa</taxon>
        <taxon>Ecdysozoa</taxon>
        <taxon>Arthropoda</taxon>
        <taxon>Hexapoda</taxon>
        <taxon>Insecta</taxon>
        <taxon>Pterygota</taxon>
        <taxon>Neoptera</taxon>
        <taxon>Endopterygota</taxon>
        <taxon>Diptera</taxon>
        <taxon>Nematocera</taxon>
        <taxon>Culicoidea</taxon>
        <taxon>Culicidae</taxon>
        <taxon>Culicinae</taxon>
        <taxon>Culicini</taxon>
        <taxon>Culex</taxon>
        <taxon>Culex</taxon>
    </lineage>
</organism>
<protein>
    <submittedName>
        <fullName evidence="2">(northern house mosquito) hypothetical protein</fullName>
    </submittedName>
</protein>
<dbReference type="EMBL" id="HBUE01271984">
    <property type="protein sequence ID" value="CAG6564340.1"/>
    <property type="molecule type" value="Transcribed_RNA"/>
</dbReference>
<evidence type="ECO:0000313" key="2">
    <source>
        <dbReference type="EMBL" id="CAG6473882.1"/>
    </source>
</evidence>
<dbReference type="EMBL" id="HBUE01166666">
    <property type="protein sequence ID" value="CAG6512877.1"/>
    <property type="molecule type" value="Transcribed_RNA"/>
</dbReference>
<dbReference type="EMBL" id="HBUE01271986">
    <property type="protein sequence ID" value="CAG6564344.1"/>
    <property type="molecule type" value="Transcribed_RNA"/>
</dbReference>
<dbReference type="EMBL" id="HBUE01073754">
    <property type="protein sequence ID" value="CAG6473882.1"/>
    <property type="molecule type" value="Transcribed_RNA"/>
</dbReference>
<dbReference type="EMBL" id="HBUE01073749">
    <property type="protein sequence ID" value="CAG6473872.1"/>
    <property type="molecule type" value="Transcribed_RNA"/>
</dbReference>
<dbReference type="EMBL" id="HBUE01166672">
    <property type="protein sequence ID" value="CAG6512893.1"/>
    <property type="molecule type" value="Transcribed_RNA"/>
</dbReference>
<dbReference type="EMBL" id="HBUE01271993">
    <property type="protein sequence ID" value="CAG6564363.1"/>
    <property type="molecule type" value="Transcribed_RNA"/>
</dbReference>
<dbReference type="EMBL" id="HBUE01271987">
    <property type="protein sequence ID" value="CAG6564347.1"/>
    <property type="molecule type" value="Transcribed_RNA"/>
</dbReference>
<dbReference type="EMBL" id="HBUE01166669">
    <property type="protein sequence ID" value="CAG6512884.1"/>
    <property type="molecule type" value="Transcribed_RNA"/>
</dbReference>
<reference evidence="2" key="1">
    <citation type="submission" date="2021-05" db="EMBL/GenBank/DDBJ databases">
        <authorList>
            <person name="Alioto T."/>
            <person name="Alioto T."/>
            <person name="Gomez Garrido J."/>
        </authorList>
    </citation>
    <scope>NUCLEOTIDE SEQUENCE</scope>
</reference>
<evidence type="ECO:0000256" key="1">
    <source>
        <dbReference type="SAM" id="MobiDB-lite"/>
    </source>
</evidence>
<dbReference type="EMBL" id="HBUE01073750">
    <property type="protein sequence ID" value="CAG6473874.1"/>
    <property type="molecule type" value="Transcribed_RNA"/>
</dbReference>
<accession>A0A8D8BEB1</accession>